<dbReference type="PROSITE" id="PS51471">
    <property type="entry name" value="FE2OG_OXY"/>
    <property type="match status" value="1"/>
</dbReference>
<feature type="domain" description="Fe2OG dioxygenase" evidence="8">
    <location>
        <begin position="205"/>
        <end position="328"/>
    </location>
</feature>
<keyword evidence="10" id="KW-1185">Reference proteome</keyword>
<sequence>MDQTLEEVVKYCSKQLDAYQRCIENNPQNWGVACSKYKTELNKCAEENVTEVKRVKAKCSSVISAFDNCLQKNQKDPDKCIEELKQLYQCTEEAAGRKLSSRPPAIADNKKFVDLSAYRIQSAPPSAYYIEEFISADEERVLLDKVYAAPKPKWVSLKNRRLQNWGGIPRDKSMLSEPLPSWLTEPIFPKLTFLKVFDKCAARKLPNHCLVNEYVSGQGIMPHEDGPLYYPTVATVSLGSHTVLDFYKHRFQNADQSNMDSNPLAFSLLIKPRSLLVLQDDLYKSYLHGIEERNKDVLSEKNIINAVDVEDIEIERGTRVSLTFRIVEKVINIKASLFNRKT</sequence>
<evidence type="ECO:0000259" key="8">
    <source>
        <dbReference type="PROSITE" id="PS51471"/>
    </source>
</evidence>
<dbReference type="InterPro" id="IPR009069">
    <property type="entry name" value="Cys_alpha_HP_mot_SF"/>
</dbReference>
<dbReference type="GO" id="GO:0051213">
    <property type="term" value="F:dioxygenase activity"/>
    <property type="evidence" value="ECO:0007669"/>
    <property type="project" value="UniProtKB-KW"/>
</dbReference>
<keyword evidence="7" id="KW-0539">Nucleus</keyword>
<keyword evidence="4" id="KW-0223">Dioxygenase</keyword>
<dbReference type="InterPro" id="IPR027450">
    <property type="entry name" value="AlkB-like"/>
</dbReference>
<accession>A0A9N9A0R2</accession>
<reference evidence="9" key="1">
    <citation type="submission" date="2021-06" db="EMBL/GenBank/DDBJ databases">
        <authorList>
            <person name="Kallberg Y."/>
            <person name="Tangrot J."/>
            <person name="Rosling A."/>
        </authorList>
    </citation>
    <scope>NUCLEOTIDE SEQUENCE</scope>
    <source>
        <strain evidence="9">IA702</strain>
    </source>
</reference>
<evidence type="ECO:0000256" key="7">
    <source>
        <dbReference type="ARBA" id="ARBA00023242"/>
    </source>
</evidence>
<dbReference type="GO" id="GO:0046872">
    <property type="term" value="F:metal ion binding"/>
    <property type="evidence" value="ECO:0007669"/>
    <property type="project" value="UniProtKB-KW"/>
</dbReference>
<dbReference type="InterPro" id="IPR005123">
    <property type="entry name" value="Oxoglu/Fe-dep_dioxygenase_dom"/>
</dbReference>
<comment type="caution">
    <text evidence="9">The sequence shown here is derived from an EMBL/GenBank/DDBJ whole genome shotgun (WGS) entry which is preliminary data.</text>
</comment>
<dbReference type="InterPro" id="IPR031731">
    <property type="entry name" value="CX9C"/>
</dbReference>
<dbReference type="PROSITE" id="PS51808">
    <property type="entry name" value="CHCH"/>
    <property type="match status" value="2"/>
</dbReference>
<evidence type="ECO:0000256" key="3">
    <source>
        <dbReference type="ARBA" id="ARBA00022723"/>
    </source>
</evidence>
<evidence type="ECO:0000256" key="2">
    <source>
        <dbReference type="ARBA" id="ARBA00007879"/>
    </source>
</evidence>
<dbReference type="AlphaFoldDB" id="A0A9N9A0R2"/>
<keyword evidence="6" id="KW-0408">Iron</keyword>
<evidence type="ECO:0000256" key="6">
    <source>
        <dbReference type="ARBA" id="ARBA00023004"/>
    </source>
</evidence>
<keyword evidence="5" id="KW-0560">Oxidoreductase</keyword>
<dbReference type="Gene3D" id="1.10.287.2900">
    <property type="match status" value="2"/>
</dbReference>
<dbReference type="SUPFAM" id="SSF51197">
    <property type="entry name" value="Clavaminate synthase-like"/>
    <property type="match status" value="1"/>
</dbReference>
<evidence type="ECO:0000313" key="9">
    <source>
        <dbReference type="EMBL" id="CAG8512896.1"/>
    </source>
</evidence>
<organism evidence="9 10">
    <name type="scientific">Paraglomus occultum</name>
    <dbReference type="NCBI Taxonomy" id="144539"/>
    <lineage>
        <taxon>Eukaryota</taxon>
        <taxon>Fungi</taxon>
        <taxon>Fungi incertae sedis</taxon>
        <taxon>Mucoromycota</taxon>
        <taxon>Glomeromycotina</taxon>
        <taxon>Glomeromycetes</taxon>
        <taxon>Paraglomerales</taxon>
        <taxon>Paraglomeraceae</taxon>
        <taxon>Paraglomus</taxon>
    </lineage>
</organism>
<evidence type="ECO:0000256" key="4">
    <source>
        <dbReference type="ARBA" id="ARBA00022964"/>
    </source>
</evidence>
<dbReference type="InterPro" id="IPR032862">
    <property type="entry name" value="ALKBH6"/>
</dbReference>
<dbReference type="SUPFAM" id="SSF47072">
    <property type="entry name" value="Cysteine alpha-hairpin motif"/>
    <property type="match status" value="1"/>
</dbReference>
<comment type="similarity">
    <text evidence="2">Belongs to the alkB family.</text>
</comment>
<proteinExistence type="inferred from homology"/>
<dbReference type="Gene3D" id="2.60.120.590">
    <property type="entry name" value="Alpha-ketoglutarate-dependent dioxygenase AlkB-like"/>
    <property type="match status" value="1"/>
</dbReference>
<dbReference type="OrthoDB" id="2581252at2759"/>
<dbReference type="GO" id="GO:0005634">
    <property type="term" value="C:nucleus"/>
    <property type="evidence" value="ECO:0007669"/>
    <property type="project" value="UniProtKB-SubCell"/>
</dbReference>
<name>A0A9N9A0R2_9GLOM</name>
<dbReference type="PANTHER" id="PTHR46030:SF1">
    <property type="entry name" value="ALPHA-KETOGLUTARATE-DEPENDENT DIOXYGENASE ALKB HOMOLOG 6"/>
    <property type="match status" value="1"/>
</dbReference>
<evidence type="ECO:0000256" key="1">
    <source>
        <dbReference type="ARBA" id="ARBA00004123"/>
    </source>
</evidence>
<dbReference type="Pfam" id="PF16860">
    <property type="entry name" value="CX9C"/>
    <property type="match status" value="1"/>
</dbReference>
<protein>
    <submittedName>
        <fullName evidence="9">9965_t:CDS:1</fullName>
    </submittedName>
</protein>
<evidence type="ECO:0000256" key="5">
    <source>
        <dbReference type="ARBA" id="ARBA00023002"/>
    </source>
</evidence>
<dbReference type="Pfam" id="PF13532">
    <property type="entry name" value="2OG-FeII_Oxy_2"/>
    <property type="match status" value="1"/>
</dbReference>
<gene>
    <name evidence="9" type="ORF">POCULU_LOCUS3165</name>
</gene>
<dbReference type="PANTHER" id="PTHR46030">
    <property type="entry name" value="ALPHA-KETOGLUTARATE-DEPENDENT DIOXYGENASE ALKB HOMOLOG 6"/>
    <property type="match status" value="1"/>
</dbReference>
<dbReference type="EMBL" id="CAJVPJ010000333">
    <property type="protein sequence ID" value="CAG8512896.1"/>
    <property type="molecule type" value="Genomic_DNA"/>
</dbReference>
<dbReference type="Proteomes" id="UP000789572">
    <property type="component" value="Unassembled WGS sequence"/>
</dbReference>
<comment type="subcellular location">
    <subcellularLocation>
        <location evidence="1">Nucleus</location>
    </subcellularLocation>
</comment>
<keyword evidence="3" id="KW-0479">Metal-binding</keyword>
<dbReference type="InterPro" id="IPR037151">
    <property type="entry name" value="AlkB-like_sf"/>
</dbReference>
<evidence type="ECO:0000313" key="10">
    <source>
        <dbReference type="Proteomes" id="UP000789572"/>
    </source>
</evidence>